<accession>A0A5S9F565</accession>
<keyword evidence="2" id="KW-0547">Nucleotide-binding</keyword>
<protein>
    <submittedName>
        <fullName evidence="8">Protein kinase</fullName>
    </submittedName>
</protein>
<evidence type="ECO:0000256" key="5">
    <source>
        <dbReference type="SAM" id="MobiDB-lite"/>
    </source>
</evidence>
<evidence type="ECO:0000256" key="1">
    <source>
        <dbReference type="ARBA" id="ARBA00022679"/>
    </source>
</evidence>
<dbReference type="Pfam" id="PF00069">
    <property type="entry name" value="Pkinase"/>
    <property type="match status" value="1"/>
</dbReference>
<feature type="transmembrane region" description="Helical" evidence="6">
    <location>
        <begin position="600"/>
        <end position="619"/>
    </location>
</feature>
<keyword evidence="9" id="KW-1185">Reference proteome</keyword>
<feature type="transmembrane region" description="Helical" evidence="6">
    <location>
        <begin position="625"/>
        <end position="643"/>
    </location>
</feature>
<feature type="transmembrane region" description="Helical" evidence="6">
    <location>
        <begin position="561"/>
        <end position="580"/>
    </location>
</feature>
<keyword evidence="1" id="KW-0808">Transferase</keyword>
<dbReference type="InterPro" id="IPR000719">
    <property type="entry name" value="Prot_kinase_dom"/>
</dbReference>
<feature type="domain" description="Protein kinase" evidence="7">
    <location>
        <begin position="130"/>
        <end position="401"/>
    </location>
</feature>
<dbReference type="GO" id="GO:0005524">
    <property type="term" value="F:ATP binding"/>
    <property type="evidence" value="ECO:0007669"/>
    <property type="project" value="UniProtKB-KW"/>
</dbReference>
<dbReference type="SMART" id="SM00220">
    <property type="entry name" value="S_TKc"/>
    <property type="match status" value="1"/>
</dbReference>
<evidence type="ECO:0000313" key="8">
    <source>
        <dbReference type="EMBL" id="BBM86282.1"/>
    </source>
</evidence>
<keyword evidence="4" id="KW-0067">ATP-binding</keyword>
<name>A0A5S9F565_UABAM</name>
<feature type="region of interest" description="Disordered" evidence="5">
    <location>
        <begin position="20"/>
        <end position="96"/>
    </location>
</feature>
<evidence type="ECO:0000256" key="6">
    <source>
        <dbReference type="SAM" id="Phobius"/>
    </source>
</evidence>
<dbReference type="Gene3D" id="1.10.510.10">
    <property type="entry name" value="Transferase(Phosphotransferase) domain 1"/>
    <property type="match status" value="1"/>
</dbReference>
<keyword evidence="6" id="KW-1133">Transmembrane helix</keyword>
<dbReference type="InterPro" id="IPR011009">
    <property type="entry name" value="Kinase-like_dom_sf"/>
</dbReference>
<dbReference type="InterPro" id="IPR008271">
    <property type="entry name" value="Ser/Thr_kinase_AS"/>
</dbReference>
<dbReference type="PROSITE" id="PS00108">
    <property type="entry name" value="PROTEIN_KINASE_ST"/>
    <property type="match status" value="1"/>
</dbReference>
<evidence type="ECO:0000256" key="4">
    <source>
        <dbReference type="ARBA" id="ARBA00022840"/>
    </source>
</evidence>
<organism evidence="8 9">
    <name type="scientific">Uabimicrobium amorphum</name>
    <dbReference type="NCBI Taxonomy" id="2596890"/>
    <lineage>
        <taxon>Bacteria</taxon>
        <taxon>Pseudomonadati</taxon>
        <taxon>Planctomycetota</taxon>
        <taxon>Candidatus Uabimicrobiia</taxon>
        <taxon>Candidatus Uabimicrobiales</taxon>
        <taxon>Candidatus Uabimicrobiaceae</taxon>
        <taxon>Candidatus Uabimicrobium</taxon>
    </lineage>
</organism>
<reference evidence="8 9" key="1">
    <citation type="submission" date="2019-08" db="EMBL/GenBank/DDBJ databases">
        <title>Complete genome sequence of Candidatus Uab amorphum.</title>
        <authorList>
            <person name="Shiratori T."/>
            <person name="Suzuki S."/>
            <person name="Kakizawa Y."/>
            <person name="Ishida K."/>
        </authorList>
    </citation>
    <scope>NUCLEOTIDE SEQUENCE [LARGE SCALE GENOMIC DNA]</scope>
    <source>
        <strain evidence="8 9">SRT547</strain>
    </source>
</reference>
<proteinExistence type="predicted"/>
<dbReference type="PANTHER" id="PTHR43289">
    <property type="entry name" value="MITOGEN-ACTIVATED PROTEIN KINASE KINASE KINASE 20-RELATED"/>
    <property type="match status" value="1"/>
</dbReference>
<dbReference type="RefSeq" id="WP_173013514.1">
    <property type="nucleotide sequence ID" value="NZ_AP019860.1"/>
</dbReference>
<dbReference type="PROSITE" id="PS50011">
    <property type="entry name" value="PROTEIN_KINASE_DOM"/>
    <property type="match status" value="1"/>
</dbReference>
<dbReference type="GO" id="GO:0004674">
    <property type="term" value="F:protein serine/threonine kinase activity"/>
    <property type="evidence" value="ECO:0007669"/>
    <property type="project" value="TreeGrafter"/>
</dbReference>
<dbReference type="SUPFAM" id="SSF56112">
    <property type="entry name" value="Protein kinase-like (PK-like)"/>
    <property type="match status" value="1"/>
</dbReference>
<feature type="compositionally biased region" description="Basic and acidic residues" evidence="5">
    <location>
        <begin position="80"/>
        <end position="89"/>
    </location>
</feature>
<dbReference type="PANTHER" id="PTHR43289:SF6">
    <property type="entry name" value="SERINE_THREONINE-PROTEIN KINASE NEKL-3"/>
    <property type="match status" value="1"/>
</dbReference>
<gene>
    <name evidence="8" type="ORF">UABAM_04668</name>
</gene>
<sequence>MDNDTFRSLWSKILEQDSLHKGSTKNNYKSEEMTFSHDITASPQQQTFSGDGTLSPNSPSSATPDTYDNTFSGDSTVSSQDKDSPRETFSENATLNSEDIEKKVTFSATETTAGKNESQVQVEFNATQDYQNYQEINRGGMGIIYKAEQTKLKREIAIKKTLPDADRGKFLAESLVTAYLEHPNIVPVHEIDHDQRNEVLLAMKLVRGTSWKDLLYPKTPEHKDKAKEYDLVKHLQILINVCNAIEYSHSKGIVHCDLKPDNIMIGDFGEVLVMDWGIAVDVRENPDQKRTVHKNEITTPLGTPCYMSPELAEGRGKDISYATDVYLLGGILCEILRRKPPHTGKSLWLVLLNAKKSRPVSFFSASIPAELQQVCHKAMSKEIQERYRSVFDFKNAIADFLNHQESIAISDKAQKLLVENQNWIKEWNNLDEIEKRVQTPLLYENFIKATFGFEQARELWDKNLTARRYELKSRLDHAKFALKNGDLQRVAFQMDFIKMSEDEVGRDYVVNELETIKEKWLLEKEQKRRVKKLKQSIKAILYLMFSFALLFQLPAELQYRNVVFTTIVIFLAIVPLITIIPKKSTDEVKRSIYLTKRAHLFVVILVYPIVIFTFINLSLEHKMGIFPFLLGVVYIVWIYRFFLPKKNKLTTN</sequence>
<dbReference type="AlphaFoldDB" id="A0A5S9F565"/>
<evidence type="ECO:0000256" key="2">
    <source>
        <dbReference type="ARBA" id="ARBA00022741"/>
    </source>
</evidence>
<feature type="compositionally biased region" description="Polar residues" evidence="5">
    <location>
        <begin position="37"/>
        <end position="79"/>
    </location>
</feature>
<dbReference type="CDD" id="cd14014">
    <property type="entry name" value="STKc_PknB_like"/>
    <property type="match status" value="1"/>
</dbReference>
<dbReference type="KEGG" id="uam:UABAM_04668"/>
<keyword evidence="6" id="KW-0812">Transmembrane</keyword>
<evidence type="ECO:0000259" key="7">
    <source>
        <dbReference type="PROSITE" id="PS50011"/>
    </source>
</evidence>
<dbReference type="EMBL" id="AP019860">
    <property type="protein sequence ID" value="BBM86282.1"/>
    <property type="molecule type" value="Genomic_DNA"/>
</dbReference>
<keyword evidence="3 8" id="KW-0418">Kinase</keyword>
<dbReference type="Proteomes" id="UP000326354">
    <property type="component" value="Chromosome"/>
</dbReference>
<evidence type="ECO:0000256" key="3">
    <source>
        <dbReference type="ARBA" id="ARBA00022777"/>
    </source>
</evidence>
<evidence type="ECO:0000313" key="9">
    <source>
        <dbReference type="Proteomes" id="UP000326354"/>
    </source>
</evidence>
<keyword evidence="6" id="KW-0472">Membrane</keyword>